<evidence type="ECO:0000256" key="1">
    <source>
        <dbReference type="ARBA" id="ARBA00004969"/>
    </source>
</evidence>
<keyword evidence="3" id="KW-0489">Methyltransferase</keyword>
<protein>
    <recommendedName>
        <fullName evidence="5">phosphoethanolamine N-methyltransferase</fullName>
        <ecNumber evidence="5">2.1.1.103</ecNumber>
    </recommendedName>
</protein>
<evidence type="ECO:0000256" key="2">
    <source>
        <dbReference type="ARBA" id="ARBA00005189"/>
    </source>
</evidence>
<name>A0A1R2BAY5_9CILI</name>
<evidence type="ECO:0000256" key="3">
    <source>
        <dbReference type="ARBA" id="ARBA00022603"/>
    </source>
</evidence>
<dbReference type="PANTHER" id="PTHR44307">
    <property type="entry name" value="PHOSPHOETHANOLAMINE METHYLTRANSFERASE"/>
    <property type="match status" value="1"/>
</dbReference>
<reference evidence="8 9" key="1">
    <citation type="submission" date="2016-11" db="EMBL/GenBank/DDBJ databases">
        <title>The macronuclear genome of Stentor coeruleus: a giant cell with tiny introns.</title>
        <authorList>
            <person name="Slabodnick M."/>
            <person name="Ruby J.G."/>
            <person name="Reiff S.B."/>
            <person name="Swart E.C."/>
            <person name="Gosai S."/>
            <person name="Prabakaran S."/>
            <person name="Witkowska E."/>
            <person name="Larue G.E."/>
            <person name="Fisher S."/>
            <person name="Freeman R.M."/>
            <person name="Gunawardena J."/>
            <person name="Chu W."/>
            <person name="Stover N.A."/>
            <person name="Gregory B.D."/>
            <person name="Nowacki M."/>
            <person name="Derisi J."/>
            <person name="Roy S.W."/>
            <person name="Marshall W.F."/>
            <person name="Sood P."/>
        </authorList>
    </citation>
    <scope>NUCLEOTIDE SEQUENCE [LARGE SCALE GENOMIC DNA]</scope>
    <source>
        <strain evidence="8">WM001</strain>
    </source>
</reference>
<dbReference type="AlphaFoldDB" id="A0A1R2BAY5"/>
<sequence length="298" mass="34619">MEENWDKLYIYGPEHSKFCKNFISNIRESKENPHFSDFAPIDILHACMHEGLQHFLVHVSLKPESHILDIGCGLGGSCRFLVNAGYKATGIDVLAHYIDLAKEITDLVGMQDNAQFFNININESGVGNSFDVVLFIVVLLIIPLDLPAIRAYECLRSGGVVYVEDYYFSKKEPLTEEEREFMHEYHKIPFRTKEQFFSMFQRAGFEIEELEDFSINWSEYAWNRSERILKKHIENPNYNEEEIKIYGTIAPKLLSHMEHYSQEVLVAKFPLTCQRIGADYAYKKDKLVGIIRFIAKKI</sequence>
<evidence type="ECO:0000313" key="9">
    <source>
        <dbReference type="Proteomes" id="UP000187209"/>
    </source>
</evidence>
<dbReference type="OrthoDB" id="506498at2759"/>
<gene>
    <name evidence="8" type="ORF">SteCoe_27469</name>
</gene>
<proteinExistence type="predicted"/>
<dbReference type="InterPro" id="IPR029063">
    <property type="entry name" value="SAM-dependent_MTases_sf"/>
</dbReference>
<evidence type="ECO:0000256" key="7">
    <source>
        <dbReference type="ARBA" id="ARBA00047841"/>
    </source>
</evidence>
<keyword evidence="4" id="KW-0808">Transferase</keyword>
<accession>A0A1R2BAY5</accession>
<evidence type="ECO:0000256" key="6">
    <source>
        <dbReference type="ARBA" id="ARBA00047619"/>
    </source>
</evidence>
<comment type="catalytic activity">
    <reaction evidence="6">
        <text>N,N-dimethylethanolamine phosphate + S-adenosyl-L-methionine = phosphocholine + S-adenosyl-L-homocysteine + H(+)</text>
        <dbReference type="Rhea" id="RHEA:25325"/>
        <dbReference type="ChEBI" id="CHEBI:15378"/>
        <dbReference type="ChEBI" id="CHEBI:57856"/>
        <dbReference type="ChEBI" id="CHEBI:58641"/>
        <dbReference type="ChEBI" id="CHEBI:59789"/>
        <dbReference type="ChEBI" id="CHEBI:295975"/>
        <dbReference type="EC" id="2.1.1.103"/>
    </reaction>
    <physiologicalReaction direction="left-to-right" evidence="6">
        <dbReference type="Rhea" id="RHEA:25326"/>
    </physiologicalReaction>
</comment>
<dbReference type="PANTHER" id="PTHR44307:SF2">
    <property type="entry name" value="PHOSPHOETHANOLAMINE METHYLTRANSFERASE ISOFORM X1"/>
    <property type="match status" value="1"/>
</dbReference>
<comment type="caution">
    <text evidence="8">The sequence shown here is derived from an EMBL/GenBank/DDBJ whole genome shotgun (WGS) entry which is preliminary data.</text>
</comment>
<comment type="pathway">
    <text evidence="2">Lipid metabolism.</text>
</comment>
<dbReference type="GO" id="GO:0032259">
    <property type="term" value="P:methylation"/>
    <property type="evidence" value="ECO:0007669"/>
    <property type="project" value="UniProtKB-KW"/>
</dbReference>
<dbReference type="GO" id="GO:0000234">
    <property type="term" value="F:phosphoethanolamine N-methyltransferase activity"/>
    <property type="evidence" value="ECO:0007669"/>
    <property type="project" value="UniProtKB-EC"/>
</dbReference>
<dbReference type="Pfam" id="PF13489">
    <property type="entry name" value="Methyltransf_23"/>
    <property type="match status" value="1"/>
</dbReference>
<evidence type="ECO:0000256" key="5">
    <source>
        <dbReference type="ARBA" id="ARBA00035674"/>
    </source>
</evidence>
<evidence type="ECO:0000313" key="8">
    <source>
        <dbReference type="EMBL" id="OMJ73760.1"/>
    </source>
</evidence>
<dbReference type="Gene3D" id="3.40.50.150">
    <property type="entry name" value="Vaccinia Virus protein VP39"/>
    <property type="match status" value="1"/>
</dbReference>
<dbReference type="EMBL" id="MPUH01000797">
    <property type="protein sequence ID" value="OMJ73760.1"/>
    <property type="molecule type" value="Genomic_DNA"/>
</dbReference>
<organism evidence="8 9">
    <name type="scientific">Stentor coeruleus</name>
    <dbReference type="NCBI Taxonomy" id="5963"/>
    <lineage>
        <taxon>Eukaryota</taxon>
        <taxon>Sar</taxon>
        <taxon>Alveolata</taxon>
        <taxon>Ciliophora</taxon>
        <taxon>Postciliodesmatophora</taxon>
        <taxon>Heterotrichea</taxon>
        <taxon>Heterotrichida</taxon>
        <taxon>Stentoridae</taxon>
        <taxon>Stentor</taxon>
    </lineage>
</organism>
<keyword evidence="9" id="KW-1185">Reference proteome</keyword>
<dbReference type="SUPFAM" id="SSF53335">
    <property type="entry name" value="S-adenosyl-L-methionine-dependent methyltransferases"/>
    <property type="match status" value="1"/>
</dbReference>
<dbReference type="Proteomes" id="UP000187209">
    <property type="component" value="Unassembled WGS sequence"/>
</dbReference>
<dbReference type="CDD" id="cd02440">
    <property type="entry name" value="AdoMet_MTases"/>
    <property type="match status" value="1"/>
</dbReference>
<evidence type="ECO:0000256" key="4">
    <source>
        <dbReference type="ARBA" id="ARBA00022679"/>
    </source>
</evidence>
<comment type="pathway">
    <text evidence="1">Phospholipid metabolism; phosphatidylcholine biosynthesis.</text>
</comment>
<dbReference type="EC" id="2.1.1.103" evidence="5"/>
<comment type="catalytic activity">
    <reaction evidence="7">
        <text>N-methylethanolamine phosphate + S-adenosyl-L-methionine = N,N-dimethylethanolamine phosphate + S-adenosyl-L-homocysteine + H(+)</text>
        <dbReference type="Rhea" id="RHEA:25321"/>
        <dbReference type="ChEBI" id="CHEBI:15378"/>
        <dbReference type="ChEBI" id="CHEBI:57781"/>
        <dbReference type="ChEBI" id="CHEBI:57856"/>
        <dbReference type="ChEBI" id="CHEBI:58641"/>
        <dbReference type="ChEBI" id="CHEBI:59789"/>
        <dbReference type="EC" id="2.1.1.103"/>
    </reaction>
    <physiologicalReaction direction="left-to-right" evidence="7">
        <dbReference type="Rhea" id="RHEA:25322"/>
    </physiologicalReaction>
</comment>